<dbReference type="GeneID" id="2873482"/>
<organism evidence="1 2">
    <name type="scientific">Emericella nidulans (strain FGSC A4 / ATCC 38163 / CBS 112.46 / NRRL 194 / M139)</name>
    <name type="common">Aspergillus nidulans</name>
    <dbReference type="NCBI Taxonomy" id="227321"/>
    <lineage>
        <taxon>Eukaryota</taxon>
        <taxon>Fungi</taxon>
        <taxon>Dikarya</taxon>
        <taxon>Ascomycota</taxon>
        <taxon>Pezizomycotina</taxon>
        <taxon>Eurotiomycetes</taxon>
        <taxon>Eurotiomycetidae</taxon>
        <taxon>Eurotiales</taxon>
        <taxon>Aspergillaceae</taxon>
        <taxon>Aspergillus</taxon>
        <taxon>Aspergillus subgen. Nidulantes</taxon>
    </lineage>
</organism>
<evidence type="ECO:0000313" key="1">
    <source>
        <dbReference type="EMBL" id="CBF74789.1"/>
    </source>
</evidence>
<dbReference type="AlphaFoldDB" id="Q5B5X1"/>
<evidence type="ECO:0000313" key="2">
    <source>
        <dbReference type="Proteomes" id="UP000000560"/>
    </source>
</evidence>
<gene>
    <name evidence="1" type="ORF">ANIA_04059</name>
</gene>
<dbReference type="Proteomes" id="UP000000560">
    <property type="component" value="Chromosome II"/>
</dbReference>
<accession>Q5B5X1</accession>
<protein>
    <submittedName>
        <fullName evidence="1">Uncharacterized protein</fullName>
    </submittedName>
</protein>
<name>Q5B5X1_EMENI</name>
<dbReference type="EMBL" id="BN001302">
    <property type="protein sequence ID" value="CBF74789.1"/>
    <property type="molecule type" value="Genomic_DNA"/>
</dbReference>
<proteinExistence type="predicted"/>
<keyword evidence="2" id="KW-1185">Reference proteome</keyword>
<dbReference type="KEGG" id="ani:ANIA_04059"/>
<accession>C8V5H9</accession>
<reference evidence="2" key="2">
    <citation type="journal article" date="2009" name="Fungal Genet. Biol.">
        <title>The 2008 update of the Aspergillus nidulans genome annotation: a community effort.</title>
        <authorList>
            <person name="Wortman J.R."/>
            <person name="Gilsenan J.M."/>
            <person name="Joardar V."/>
            <person name="Deegan J."/>
            <person name="Clutterbuck J."/>
            <person name="Andersen M.R."/>
            <person name="Archer D."/>
            <person name="Bencina M."/>
            <person name="Braus G."/>
            <person name="Coutinho P."/>
            <person name="von Dohren H."/>
            <person name="Doonan J."/>
            <person name="Driessen A.J."/>
            <person name="Durek P."/>
            <person name="Espeso E."/>
            <person name="Fekete E."/>
            <person name="Flipphi M."/>
            <person name="Estrada C.G."/>
            <person name="Geysens S."/>
            <person name="Goldman G."/>
            <person name="de Groot P.W."/>
            <person name="Hansen K."/>
            <person name="Harris S.D."/>
            <person name="Heinekamp T."/>
            <person name="Helmstaedt K."/>
            <person name="Henrissat B."/>
            <person name="Hofmann G."/>
            <person name="Homan T."/>
            <person name="Horio T."/>
            <person name="Horiuchi H."/>
            <person name="James S."/>
            <person name="Jones M."/>
            <person name="Karaffa L."/>
            <person name="Karanyi Z."/>
            <person name="Kato M."/>
            <person name="Keller N."/>
            <person name="Kelly D.E."/>
            <person name="Kiel J.A."/>
            <person name="Kim J.M."/>
            <person name="van der Klei I.J."/>
            <person name="Klis F.M."/>
            <person name="Kovalchuk A."/>
            <person name="Krasevec N."/>
            <person name="Kubicek C.P."/>
            <person name="Liu B."/>
            <person name="Maccabe A."/>
            <person name="Meyer V."/>
            <person name="Mirabito P."/>
            <person name="Miskei M."/>
            <person name="Mos M."/>
            <person name="Mullins J."/>
            <person name="Nelson D.R."/>
            <person name="Nielsen J."/>
            <person name="Oakley B.R."/>
            <person name="Osmani S.A."/>
            <person name="Pakula T."/>
            <person name="Paszewski A."/>
            <person name="Paulsen I."/>
            <person name="Pilsyk S."/>
            <person name="Pocsi I."/>
            <person name="Punt P.J."/>
            <person name="Ram A.F."/>
            <person name="Ren Q."/>
            <person name="Robellet X."/>
            <person name="Robson G."/>
            <person name="Seiboth B."/>
            <person name="van Solingen P."/>
            <person name="Specht T."/>
            <person name="Sun J."/>
            <person name="Taheri-Talesh N."/>
            <person name="Takeshita N."/>
            <person name="Ussery D."/>
            <person name="vanKuyk P.A."/>
            <person name="Visser H."/>
            <person name="van de Vondervoort P.J."/>
            <person name="de Vries R.P."/>
            <person name="Walton J."/>
            <person name="Xiang X."/>
            <person name="Xiong Y."/>
            <person name="Zeng A.P."/>
            <person name="Brandt B.W."/>
            <person name="Cornell M.J."/>
            <person name="van den Hondel C.A."/>
            <person name="Visser J."/>
            <person name="Oliver S.G."/>
            <person name="Turner G."/>
        </authorList>
    </citation>
    <scope>GENOME REANNOTATION</scope>
    <source>
        <strain evidence="2">FGSC A4 / ATCC 38163 / CBS 112.46 / NRRL 194 / M139</strain>
    </source>
</reference>
<reference evidence="2" key="1">
    <citation type="journal article" date="2005" name="Nature">
        <title>Sequencing of Aspergillus nidulans and comparative analysis with A. fumigatus and A. oryzae.</title>
        <authorList>
            <person name="Galagan J.E."/>
            <person name="Calvo S.E."/>
            <person name="Cuomo C."/>
            <person name="Ma L.J."/>
            <person name="Wortman J.R."/>
            <person name="Batzoglou S."/>
            <person name="Lee S.I."/>
            <person name="Basturkmen M."/>
            <person name="Spevak C.C."/>
            <person name="Clutterbuck J."/>
            <person name="Kapitonov V."/>
            <person name="Jurka J."/>
            <person name="Scazzocchio C."/>
            <person name="Farman M."/>
            <person name="Butler J."/>
            <person name="Purcell S."/>
            <person name="Harris S."/>
            <person name="Braus G.H."/>
            <person name="Draht O."/>
            <person name="Busch S."/>
            <person name="D'Enfert C."/>
            <person name="Bouchier C."/>
            <person name="Goldman G.H."/>
            <person name="Bell-Pedersen D."/>
            <person name="Griffiths-Jones S."/>
            <person name="Doonan J.H."/>
            <person name="Yu J."/>
            <person name="Vienken K."/>
            <person name="Pain A."/>
            <person name="Freitag M."/>
            <person name="Selker E.U."/>
            <person name="Archer D.B."/>
            <person name="Penalva M.A."/>
            <person name="Oakley B.R."/>
            <person name="Momany M."/>
            <person name="Tanaka T."/>
            <person name="Kumagai T."/>
            <person name="Asai K."/>
            <person name="Machida M."/>
            <person name="Nierman W.C."/>
            <person name="Denning D.W."/>
            <person name="Caddick M."/>
            <person name="Hynes M."/>
            <person name="Paoletti M."/>
            <person name="Fischer R."/>
            <person name="Miller B."/>
            <person name="Dyer P."/>
            <person name="Sachs M.S."/>
            <person name="Osmani S.A."/>
            <person name="Birren B.W."/>
        </authorList>
    </citation>
    <scope>NUCLEOTIDE SEQUENCE [LARGE SCALE GENOMIC DNA]</scope>
    <source>
        <strain evidence="2">FGSC A4 / ATCC 38163 / CBS 112.46 / NRRL 194 / M139</strain>
    </source>
</reference>
<dbReference type="InParanoid" id="Q5B5X1"/>
<dbReference type="VEuPathDB" id="FungiDB:AN4059"/>
<sequence>MVALDWHAISHFHFWSNQGFPVIFWDMSVHVKGVDTSVCNFLRSSLSITPLGPALCIGNGETGFSSSEGSAVEFWVGMYGNGGESRILLELELLAHEGQVEFYQRPPLRTTSGRLMPF</sequence>
<dbReference type="RefSeq" id="XP_661663.1">
    <property type="nucleotide sequence ID" value="XM_656571.1"/>
</dbReference>
<dbReference type="HOGENOM" id="CLU_2073121_0_0_1"/>